<proteinExistence type="predicted"/>
<keyword evidence="3" id="KW-1185">Reference proteome</keyword>
<name>A0A518BR44_9BACT</name>
<dbReference type="PANTHER" id="PTHR41252">
    <property type="entry name" value="BLR2505 PROTEIN"/>
    <property type="match status" value="1"/>
</dbReference>
<dbReference type="Proteomes" id="UP000316921">
    <property type="component" value="Chromosome"/>
</dbReference>
<evidence type="ECO:0000313" key="3">
    <source>
        <dbReference type="Proteomes" id="UP000316921"/>
    </source>
</evidence>
<dbReference type="AlphaFoldDB" id="A0A518BR44"/>
<sequence length="142" mass="15402">MNDETTRIPAPTPTETVRALYEAFGIRDEAALRAVLAPDVIWNQCAGMPGGARRRGADDVVAGIFHGLSSTWEGFGAPVEELLADGHRVVALGHYAGVHAVTKRAMRSAFAHVYEVEDGRVVRFDQIADTWPMVAAMRDEAV</sequence>
<protein>
    <submittedName>
        <fullName evidence="2">SnoaL-like domain protein</fullName>
    </submittedName>
</protein>
<dbReference type="SUPFAM" id="SSF54427">
    <property type="entry name" value="NTF2-like"/>
    <property type="match status" value="1"/>
</dbReference>
<dbReference type="KEGG" id="pbap:Pla133_45560"/>
<accession>A0A518BR44</accession>
<feature type="domain" description="SnoaL-like" evidence="1">
    <location>
        <begin position="17"/>
        <end position="123"/>
    </location>
</feature>
<dbReference type="RefSeq" id="WP_145069328.1">
    <property type="nucleotide sequence ID" value="NZ_CP036287.1"/>
</dbReference>
<dbReference type="EMBL" id="CP036287">
    <property type="protein sequence ID" value="QDU69436.1"/>
    <property type="molecule type" value="Genomic_DNA"/>
</dbReference>
<reference evidence="2 3" key="1">
    <citation type="submission" date="2019-02" db="EMBL/GenBank/DDBJ databases">
        <title>Deep-cultivation of Planctomycetes and their phenomic and genomic characterization uncovers novel biology.</title>
        <authorList>
            <person name="Wiegand S."/>
            <person name="Jogler M."/>
            <person name="Boedeker C."/>
            <person name="Pinto D."/>
            <person name="Vollmers J."/>
            <person name="Rivas-Marin E."/>
            <person name="Kohn T."/>
            <person name="Peeters S.H."/>
            <person name="Heuer A."/>
            <person name="Rast P."/>
            <person name="Oberbeckmann S."/>
            <person name="Bunk B."/>
            <person name="Jeske O."/>
            <person name="Meyerdierks A."/>
            <person name="Storesund J.E."/>
            <person name="Kallscheuer N."/>
            <person name="Luecker S."/>
            <person name="Lage O.M."/>
            <person name="Pohl T."/>
            <person name="Merkel B.J."/>
            <person name="Hornburger P."/>
            <person name="Mueller R.-W."/>
            <person name="Bruemmer F."/>
            <person name="Labrenz M."/>
            <person name="Spormann A.M."/>
            <person name="Op den Camp H."/>
            <person name="Overmann J."/>
            <person name="Amann R."/>
            <person name="Jetten M.S.M."/>
            <person name="Mascher T."/>
            <person name="Medema M.H."/>
            <person name="Devos D.P."/>
            <person name="Kaster A.-K."/>
            <person name="Ovreas L."/>
            <person name="Rohde M."/>
            <person name="Galperin M.Y."/>
            <person name="Jogler C."/>
        </authorList>
    </citation>
    <scope>NUCLEOTIDE SEQUENCE [LARGE SCALE GENOMIC DNA]</scope>
    <source>
        <strain evidence="2 3">Pla133</strain>
    </source>
</reference>
<dbReference type="InterPro" id="IPR037401">
    <property type="entry name" value="SnoaL-like"/>
</dbReference>
<gene>
    <name evidence="2" type="ORF">Pla133_45560</name>
</gene>
<dbReference type="Gene3D" id="3.10.450.50">
    <property type="match status" value="1"/>
</dbReference>
<evidence type="ECO:0000259" key="1">
    <source>
        <dbReference type="Pfam" id="PF12680"/>
    </source>
</evidence>
<dbReference type="Pfam" id="PF12680">
    <property type="entry name" value="SnoaL_2"/>
    <property type="match status" value="1"/>
</dbReference>
<evidence type="ECO:0000313" key="2">
    <source>
        <dbReference type="EMBL" id="QDU69436.1"/>
    </source>
</evidence>
<organism evidence="2 3">
    <name type="scientific">Engelhardtia mirabilis</name>
    <dbReference type="NCBI Taxonomy" id="2528011"/>
    <lineage>
        <taxon>Bacteria</taxon>
        <taxon>Pseudomonadati</taxon>
        <taxon>Planctomycetota</taxon>
        <taxon>Planctomycetia</taxon>
        <taxon>Planctomycetia incertae sedis</taxon>
        <taxon>Engelhardtia</taxon>
    </lineage>
</organism>
<dbReference type="InterPro" id="IPR032710">
    <property type="entry name" value="NTF2-like_dom_sf"/>
</dbReference>
<dbReference type="PANTHER" id="PTHR41252:SF1">
    <property type="entry name" value="BLR2505 PROTEIN"/>
    <property type="match status" value="1"/>
</dbReference>